<gene>
    <name evidence="1" type="ORF">A8926_4669</name>
</gene>
<evidence type="ECO:0000313" key="2">
    <source>
        <dbReference type="Proteomes" id="UP000233786"/>
    </source>
</evidence>
<dbReference type="Proteomes" id="UP000233786">
    <property type="component" value="Unassembled WGS sequence"/>
</dbReference>
<evidence type="ECO:0000313" key="1">
    <source>
        <dbReference type="EMBL" id="PKW16785.1"/>
    </source>
</evidence>
<accession>A0A2N3Y1K5</accession>
<reference evidence="1" key="1">
    <citation type="submission" date="2017-12" db="EMBL/GenBank/DDBJ databases">
        <title>Sequencing the genomes of 1000 Actinobacteria strains.</title>
        <authorList>
            <person name="Klenk H.-P."/>
        </authorList>
    </citation>
    <scope>NUCLEOTIDE SEQUENCE [LARGE SCALE GENOMIC DNA]</scope>
    <source>
        <strain evidence="1">DSM 44228</strain>
    </source>
</reference>
<proteinExistence type="predicted"/>
<dbReference type="RefSeq" id="WP_148272084.1">
    <property type="nucleotide sequence ID" value="NZ_CP061007.1"/>
</dbReference>
<dbReference type="Gene3D" id="3.10.450.50">
    <property type="match status" value="1"/>
</dbReference>
<organism evidence="1 2">
    <name type="scientific">Saccharopolyspora spinosa</name>
    <dbReference type="NCBI Taxonomy" id="60894"/>
    <lineage>
        <taxon>Bacteria</taxon>
        <taxon>Bacillati</taxon>
        <taxon>Actinomycetota</taxon>
        <taxon>Actinomycetes</taxon>
        <taxon>Pseudonocardiales</taxon>
        <taxon>Pseudonocardiaceae</taxon>
        <taxon>Saccharopolyspora</taxon>
    </lineage>
</organism>
<dbReference type="InterPro" id="IPR032710">
    <property type="entry name" value="NTF2-like_dom_sf"/>
</dbReference>
<keyword evidence="2" id="KW-1185">Reference proteome</keyword>
<dbReference type="EMBL" id="PJNB01000001">
    <property type="protein sequence ID" value="PKW16785.1"/>
    <property type="molecule type" value="Genomic_DNA"/>
</dbReference>
<dbReference type="SUPFAM" id="SSF54427">
    <property type="entry name" value="NTF2-like"/>
    <property type="match status" value="1"/>
</dbReference>
<protein>
    <recommendedName>
        <fullName evidence="3">SnoaL-like protein</fullName>
    </recommendedName>
</protein>
<evidence type="ECO:0008006" key="3">
    <source>
        <dbReference type="Google" id="ProtNLM"/>
    </source>
</evidence>
<sequence>MLARCFTADARSGRFVPGERPSGVLAKIRSRHCPGRTHLTANLLLEPALGSTVHGRATFAVIGTDAVAGAYGEYDDMLVRDSRGEWVFASRQIVYRSVRQEGKQ</sequence>
<comment type="caution">
    <text evidence="1">The sequence shown here is derived from an EMBL/GenBank/DDBJ whole genome shotgun (WGS) entry which is preliminary data.</text>
</comment>
<dbReference type="AlphaFoldDB" id="A0A2N3Y1K5"/>
<name>A0A2N3Y1K5_SACSN</name>